<name>A0A554RWI8_9ACTN</name>
<dbReference type="Proteomes" id="UP000316988">
    <property type="component" value="Unassembled WGS sequence"/>
</dbReference>
<evidence type="ECO:0000256" key="4">
    <source>
        <dbReference type="ARBA" id="ARBA00022692"/>
    </source>
</evidence>
<dbReference type="PANTHER" id="PTHR43302:SF5">
    <property type="entry name" value="TRANSPORTER ARSB-RELATED"/>
    <property type="match status" value="1"/>
</dbReference>
<feature type="transmembrane region" description="Helical" evidence="7">
    <location>
        <begin position="323"/>
        <end position="347"/>
    </location>
</feature>
<comment type="subcellular location">
    <subcellularLocation>
        <location evidence="1">Cell membrane</location>
        <topology evidence="1">Multi-pass membrane protein</topology>
    </subcellularLocation>
</comment>
<evidence type="ECO:0000256" key="2">
    <source>
        <dbReference type="ARBA" id="ARBA00022448"/>
    </source>
</evidence>
<accession>A0A554RWI8</accession>
<sequence>MGAVQRSMTVVGAVLLVVGLAAFAAGALSADDLRALGARTAPVLGFVAAISVVAELADRAGVFAMLVHRAERLGRGRVWVLWLVFAALAVVATIFLSLDTTAVLLTPVVVLAARRLGLDPLPFAFTTVWLANTGSLLLPVSNLTNLLAHQRLGDPTPWEFAELTWRPALVAILVPMAVIAAVFARTLRQRYRPAVPAETTDRTRRRWSCVVLVVLLPALVSGVAPWIPATIAALALALIALVRGDRRSVRPSLVPWPLLLFAGGLFVAMEALVRAIPADRLDGLATSSTIGAAMSGAVGANLLNNLPAYLALEPIATDRTSLVALLVGVNAGPLITPWASLATLLWHQRLEAAGVRIPWGRFVLLGAVTCALTVPLAVWTV</sequence>
<reference evidence="9 10" key="1">
    <citation type="submission" date="2019-07" db="EMBL/GenBank/DDBJ databases">
        <authorList>
            <person name="Zhao L.H."/>
        </authorList>
    </citation>
    <scope>NUCLEOTIDE SEQUENCE [LARGE SCALE GENOMIC DNA]</scope>
    <source>
        <strain evidence="9 10">Co35</strain>
    </source>
</reference>
<keyword evidence="6 7" id="KW-0472">Membrane</keyword>
<dbReference type="InterPro" id="IPR004680">
    <property type="entry name" value="Cit_transptr-like_dom"/>
</dbReference>
<feature type="transmembrane region" description="Helical" evidence="7">
    <location>
        <begin position="168"/>
        <end position="187"/>
    </location>
</feature>
<feature type="transmembrane region" description="Helical" evidence="7">
    <location>
        <begin position="208"/>
        <end position="241"/>
    </location>
</feature>
<dbReference type="GO" id="GO:0005886">
    <property type="term" value="C:plasma membrane"/>
    <property type="evidence" value="ECO:0007669"/>
    <property type="project" value="UniProtKB-SubCell"/>
</dbReference>
<evidence type="ECO:0000313" key="9">
    <source>
        <dbReference type="EMBL" id="TSD58442.1"/>
    </source>
</evidence>
<keyword evidence="2" id="KW-0813">Transport</keyword>
<evidence type="ECO:0000256" key="1">
    <source>
        <dbReference type="ARBA" id="ARBA00004651"/>
    </source>
</evidence>
<protein>
    <submittedName>
        <fullName evidence="9">TRAP transporter large permease subunit</fullName>
    </submittedName>
</protein>
<proteinExistence type="predicted"/>
<dbReference type="EMBL" id="VLNT01000014">
    <property type="protein sequence ID" value="TSD58442.1"/>
    <property type="molecule type" value="Genomic_DNA"/>
</dbReference>
<feature type="domain" description="Citrate transporter-like" evidence="8">
    <location>
        <begin position="13"/>
        <end position="339"/>
    </location>
</feature>
<dbReference type="Pfam" id="PF03600">
    <property type="entry name" value="CitMHS"/>
    <property type="match status" value="1"/>
</dbReference>
<feature type="transmembrane region" description="Helical" evidence="7">
    <location>
        <begin position="359"/>
        <end position="379"/>
    </location>
</feature>
<keyword evidence="3" id="KW-1003">Cell membrane</keyword>
<evidence type="ECO:0000256" key="5">
    <source>
        <dbReference type="ARBA" id="ARBA00022989"/>
    </source>
</evidence>
<feature type="transmembrane region" description="Helical" evidence="7">
    <location>
        <begin position="45"/>
        <end position="67"/>
    </location>
</feature>
<feature type="transmembrane region" description="Helical" evidence="7">
    <location>
        <begin position="284"/>
        <end position="303"/>
    </location>
</feature>
<dbReference type="OrthoDB" id="9774335at2"/>
<evidence type="ECO:0000256" key="6">
    <source>
        <dbReference type="ARBA" id="ARBA00023136"/>
    </source>
</evidence>
<dbReference type="GO" id="GO:0055085">
    <property type="term" value="P:transmembrane transport"/>
    <property type="evidence" value="ECO:0007669"/>
    <property type="project" value="InterPro"/>
</dbReference>
<evidence type="ECO:0000313" key="10">
    <source>
        <dbReference type="Proteomes" id="UP000316988"/>
    </source>
</evidence>
<dbReference type="AlphaFoldDB" id="A0A554RWI8"/>
<gene>
    <name evidence="9" type="ORF">FNM00_14690</name>
</gene>
<keyword evidence="5 7" id="KW-1133">Transmembrane helix</keyword>
<keyword evidence="4 7" id="KW-0812">Transmembrane</keyword>
<comment type="caution">
    <text evidence="9">The sequence shown here is derived from an EMBL/GenBank/DDBJ whole genome shotgun (WGS) entry which is preliminary data.</text>
</comment>
<keyword evidence="10" id="KW-1185">Reference proteome</keyword>
<feature type="transmembrane region" description="Helical" evidence="7">
    <location>
        <begin position="253"/>
        <end position="272"/>
    </location>
</feature>
<evidence type="ECO:0000259" key="8">
    <source>
        <dbReference type="Pfam" id="PF03600"/>
    </source>
</evidence>
<feature type="transmembrane region" description="Helical" evidence="7">
    <location>
        <begin position="79"/>
        <end position="98"/>
    </location>
</feature>
<evidence type="ECO:0000256" key="3">
    <source>
        <dbReference type="ARBA" id="ARBA00022475"/>
    </source>
</evidence>
<evidence type="ECO:0000256" key="7">
    <source>
        <dbReference type="SAM" id="Phobius"/>
    </source>
</evidence>
<dbReference type="PANTHER" id="PTHR43302">
    <property type="entry name" value="TRANSPORTER ARSB-RELATED"/>
    <property type="match status" value="1"/>
</dbReference>
<organism evidence="9 10">
    <name type="scientific">Aeromicrobium piscarium</name>
    <dbReference type="NCBI Taxonomy" id="2590901"/>
    <lineage>
        <taxon>Bacteria</taxon>
        <taxon>Bacillati</taxon>
        <taxon>Actinomycetota</taxon>
        <taxon>Actinomycetes</taxon>
        <taxon>Propionibacteriales</taxon>
        <taxon>Nocardioidaceae</taxon>
        <taxon>Aeromicrobium</taxon>
    </lineage>
</organism>